<dbReference type="Proteomes" id="UP001472677">
    <property type="component" value="Unassembled WGS sequence"/>
</dbReference>
<dbReference type="EMBL" id="JBBPBM010000036">
    <property type="protein sequence ID" value="KAK8529332.1"/>
    <property type="molecule type" value="Genomic_DNA"/>
</dbReference>
<name>A0ABR2D3W9_9ROSI</name>
<reference evidence="1 2" key="1">
    <citation type="journal article" date="2024" name="G3 (Bethesda)">
        <title>Genome assembly of Hibiscus sabdariffa L. provides insights into metabolisms of medicinal natural products.</title>
        <authorList>
            <person name="Kim T."/>
        </authorList>
    </citation>
    <scope>NUCLEOTIDE SEQUENCE [LARGE SCALE GENOMIC DNA]</scope>
    <source>
        <strain evidence="1">TK-2024</strain>
        <tissue evidence="1">Old leaves</tissue>
    </source>
</reference>
<protein>
    <submittedName>
        <fullName evidence="1">Uncharacterized protein</fullName>
    </submittedName>
</protein>
<sequence length="126" mass="13822">MMDYYIHGRVVINVLRLSWTVLEAVNIVNSVSVAMQESAMDLSIKKRLTRDWQVGVYHVGGICNRVADRMTAKGCGSLLTTTIFSVAPDDIRNLIEEELQQSTPASDILVRGRVVSFDPGGKLGGV</sequence>
<evidence type="ECO:0000313" key="2">
    <source>
        <dbReference type="Proteomes" id="UP001472677"/>
    </source>
</evidence>
<proteinExistence type="predicted"/>
<keyword evidence="2" id="KW-1185">Reference proteome</keyword>
<gene>
    <name evidence="1" type="ORF">V6N12_060115</name>
</gene>
<evidence type="ECO:0000313" key="1">
    <source>
        <dbReference type="EMBL" id="KAK8529332.1"/>
    </source>
</evidence>
<accession>A0ABR2D3W9</accession>
<comment type="caution">
    <text evidence="1">The sequence shown here is derived from an EMBL/GenBank/DDBJ whole genome shotgun (WGS) entry which is preliminary data.</text>
</comment>
<organism evidence="1 2">
    <name type="scientific">Hibiscus sabdariffa</name>
    <name type="common">roselle</name>
    <dbReference type="NCBI Taxonomy" id="183260"/>
    <lineage>
        <taxon>Eukaryota</taxon>
        <taxon>Viridiplantae</taxon>
        <taxon>Streptophyta</taxon>
        <taxon>Embryophyta</taxon>
        <taxon>Tracheophyta</taxon>
        <taxon>Spermatophyta</taxon>
        <taxon>Magnoliopsida</taxon>
        <taxon>eudicotyledons</taxon>
        <taxon>Gunneridae</taxon>
        <taxon>Pentapetalae</taxon>
        <taxon>rosids</taxon>
        <taxon>malvids</taxon>
        <taxon>Malvales</taxon>
        <taxon>Malvaceae</taxon>
        <taxon>Malvoideae</taxon>
        <taxon>Hibiscus</taxon>
    </lineage>
</organism>